<keyword evidence="3" id="KW-1185">Reference proteome</keyword>
<sequence>MTKKRPPTTPPAYPGMRTPRKRRFPWARLWVWTGTVVGIGFIVAFVLKVVA</sequence>
<evidence type="ECO:0000313" key="2">
    <source>
        <dbReference type="EMBL" id="TQO20513.1"/>
    </source>
</evidence>
<gene>
    <name evidence="2" type="ORF">FB472_2146</name>
</gene>
<keyword evidence="1" id="KW-1133">Transmembrane helix</keyword>
<keyword evidence="1" id="KW-0812">Transmembrane</keyword>
<dbReference type="RefSeq" id="WP_170192081.1">
    <property type="nucleotide sequence ID" value="NZ_VFRA01000001.1"/>
</dbReference>
<protein>
    <submittedName>
        <fullName evidence="2">Uncharacterized protein</fullName>
    </submittedName>
</protein>
<organism evidence="2 3">
    <name type="scientific">Rhodoglobus vestalii</name>
    <dbReference type="NCBI Taxonomy" id="193384"/>
    <lineage>
        <taxon>Bacteria</taxon>
        <taxon>Bacillati</taxon>
        <taxon>Actinomycetota</taxon>
        <taxon>Actinomycetes</taxon>
        <taxon>Micrococcales</taxon>
        <taxon>Microbacteriaceae</taxon>
        <taxon>Rhodoglobus</taxon>
    </lineage>
</organism>
<dbReference type="Proteomes" id="UP000316560">
    <property type="component" value="Unassembled WGS sequence"/>
</dbReference>
<proteinExistence type="predicted"/>
<feature type="transmembrane region" description="Helical" evidence="1">
    <location>
        <begin position="29"/>
        <end position="50"/>
    </location>
</feature>
<dbReference type="EMBL" id="VFRA01000001">
    <property type="protein sequence ID" value="TQO20513.1"/>
    <property type="molecule type" value="Genomic_DNA"/>
</dbReference>
<evidence type="ECO:0000256" key="1">
    <source>
        <dbReference type="SAM" id="Phobius"/>
    </source>
</evidence>
<accession>A0A8H2PZA4</accession>
<name>A0A8H2PZA4_9MICO</name>
<dbReference type="AlphaFoldDB" id="A0A8H2PZA4"/>
<evidence type="ECO:0000313" key="3">
    <source>
        <dbReference type="Proteomes" id="UP000316560"/>
    </source>
</evidence>
<keyword evidence="1" id="KW-0472">Membrane</keyword>
<comment type="caution">
    <text evidence="2">The sequence shown here is derived from an EMBL/GenBank/DDBJ whole genome shotgun (WGS) entry which is preliminary data.</text>
</comment>
<reference evidence="2 3" key="1">
    <citation type="submission" date="2019-06" db="EMBL/GenBank/DDBJ databases">
        <title>Sequencing the genomes of 1000 actinobacteria strains.</title>
        <authorList>
            <person name="Klenk H.-P."/>
        </authorList>
    </citation>
    <scope>NUCLEOTIDE SEQUENCE [LARGE SCALE GENOMIC DNA]</scope>
    <source>
        <strain evidence="2 3">DSM 21947</strain>
    </source>
</reference>